<dbReference type="GO" id="GO:0006261">
    <property type="term" value="P:DNA-templated DNA replication"/>
    <property type="evidence" value="ECO:0007669"/>
    <property type="project" value="TreeGrafter"/>
</dbReference>
<dbReference type="InterPro" id="IPR022754">
    <property type="entry name" value="DNA_pol_III_gamma-3"/>
</dbReference>
<sequence length="606" mass="68648">MAYKALYRTYRPNSFDEVAGQKHVVQTLQHAVEQHKIAHAYLFCGPRGTGKTSIAKIFAKTINCENPDHKPCLECDNCKAVQDGSHPDIIEIDAASNNGVEEVRTLIEKVKYAPLKGKFKIYIIDEVHMMSTGAFNALLKTIEEPPEHVIFILATTEPHKVLPTIISRCQRFDFTKVPREEIIQRIHTILDKEQITCEEEVIRIIAQLADGGLRDALSILDQCIAYAQNDIQVQHINEIYGITTIQEKLDLYRYIYGKDAISLLNQIDQLIEKGIDIKRLTVDLIEILKESIIFEYTKDASLLHNLNSEEVLTLIEGKSIAERFQMIHLLMETYDKYRSAANVGSYFEVCLLQMLDVQATVVSASSQPVKQQFNNAALPEQKPAKADNNVSRETLKKKPVLDIPIDDEPFIPYDTPVFDTPEPIQTAAPHIQENTISKNAEMIPAKALKPLDNEFVLGLLAGANKPEKAKDSQHFQRIPEFMLDFKYAKYGSLLKNASIVGSGKTYIVVCVDNQAVANEINEMDSKNEFHDFITELMERNKKIFAISVDQQKYVIKEFKDRMIAGTLPDPIQIDAVTIEKKEIKELTQEEAVLDLFGQENIIITEE</sequence>
<keyword evidence="9" id="KW-0067">ATP-binding</keyword>
<dbReference type="Pfam" id="PF12169">
    <property type="entry name" value="DNA_pol3_gamma3"/>
    <property type="match status" value="1"/>
</dbReference>
<dbReference type="PANTHER" id="PTHR11669">
    <property type="entry name" value="REPLICATION FACTOR C / DNA POLYMERASE III GAMMA-TAU SUBUNIT"/>
    <property type="match status" value="1"/>
</dbReference>
<dbReference type="EMBL" id="QVEV01000047">
    <property type="protein sequence ID" value="RGC10321.1"/>
    <property type="molecule type" value="Genomic_DNA"/>
</dbReference>
<organism evidence="13 14">
    <name type="scientific">Clostridium innocuum</name>
    <dbReference type="NCBI Taxonomy" id="1522"/>
    <lineage>
        <taxon>Bacteria</taxon>
        <taxon>Bacillati</taxon>
        <taxon>Bacillota</taxon>
        <taxon>Clostridia</taxon>
        <taxon>Eubacteriales</taxon>
        <taxon>Clostridiaceae</taxon>
        <taxon>Clostridium</taxon>
    </lineage>
</organism>
<comment type="similarity">
    <text evidence="1">Belongs to the DnaX/STICHEL family.</text>
</comment>
<dbReference type="NCBIfam" id="TIGR00678">
    <property type="entry name" value="holB"/>
    <property type="match status" value="1"/>
</dbReference>
<dbReference type="PRINTS" id="PR00300">
    <property type="entry name" value="CLPPROTEASEA"/>
</dbReference>
<evidence type="ECO:0000256" key="7">
    <source>
        <dbReference type="ARBA" id="ARBA00022741"/>
    </source>
</evidence>
<dbReference type="PANTHER" id="PTHR11669:SF0">
    <property type="entry name" value="PROTEIN STICHEL-LIKE 2"/>
    <property type="match status" value="1"/>
</dbReference>
<dbReference type="FunFam" id="1.10.8.60:FF:000013">
    <property type="entry name" value="DNA polymerase III subunit gamma/tau"/>
    <property type="match status" value="1"/>
</dbReference>
<dbReference type="RefSeq" id="WP_117444737.1">
    <property type="nucleotide sequence ID" value="NZ_JAJFEN010000012.1"/>
</dbReference>
<dbReference type="InterPro" id="IPR001270">
    <property type="entry name" value="ClpA/B"/>
</dbReference>
<evidence type="ECO:0000256" key="6">
    <source>
        <dbReference type="ARBA" id="ARBA00022723"/>
    </source>
</evidence>
<reference evidence="13 14" key="1">
    <citation type="submission" date="2018-08" db="EMBL/GenBank/DDBJ databases">
        <title>A genome reference for cultivated species of the human gut microbiota.</title>
        <authorList>
            <person name="Zou Y."/>
            <person name="Xue W."/>
            <person name="Luo G."/>
        </authorList>
    </citation>
    <scope>NUCLEOTIDE SEQUENCE [LARGE SCALE GENOMIC DNA]</scope>
    <source>
        <strain evidence="13 14">OF01-2LB</strain>
    </source>
</reference>
<dbReference type="InterPro" id="IPR027417">
    <property type="entry name" value="P-loop_NTPase"/>
</dbReference>
<dbReference type="Gene3D" id="1.20.272.10">
    <property type="match status" value="1"/>
</dbReference>
<evidence type="ECO:0000256" key="5">
    <source>
        <dbReference type="ARBA" id="ARBA00022705"/>
    </source>
</evidence>
<evidence type="ECO:0000313" key="13">
    <source>
        <dbReference type="EMBL" id="RGC10321.1"/>
    </source>
</evidence>
<evidence type="ECO:0000256" key="1">
    <source>
        <dbReference type="ARBA" id="ARBA00006360"/>
    </source>
</evidence>
<dbReference type="GO" id="GO:0009360">
    <property type="term" value="C:DNA polymerase III complex"/>
    <property type="evidence" value="ECO:0007669"/>
    <property type="project" value="InterPro"/>
</dbReference>
<dbReference type="GO" id="GO:0046872">
    <property type="term" value="F:metal ion binding"/>
    <property type="evidence" value="ECO:0007669"/>
    <property type="project" value="UniProtKB-KW"/>
</dbReference>
<dbReference type="Pfam" id="PF13177">
    <property type="entry name" value="DNA_pol3_delta2"/>
    <property type="match status" value="1"/>
</dbReference>
<gene>
    <name evidence="13" type="ORF">DXA38_20105</name>
</gene>
<dbReference type="GO" id="GO:0003887">
    <property type="term" value="F:DNA-directed DNA polymerase activity"/>
    <property type="evidence" value="ECO:0007669"/>
    <property type="project" value="UniProtKB-KW"/>
</dbReference>
<evidence type="ECO:0000256" key="9">
    <source>
        <dbReference type="ARBA" id="ARBA00022840"/>
    </source>
</evidence>
<evidence type="ECO:0000259" key="12">
    <source>
        <dbReference type="SMART" id="SM00382"/>
    </source>
</evidence>
<evidence type="ECO:0000256" key="3">
    <source>
        <dbReference type="ARBA" id="ARBA00022679"/>
    </source>
</evidence>
<keyword evidence="3 13" id="KW-0808">Transferase</keyword>
<protein>
    <recommendedName>
        <fullName evidence="2">DNA-directed DNA polymerase</fullName>
        <ecNumber evidence="2">2.7.7.7</ecNumber>
    </recommendedName>
</protein>
<dbReference type="OrthoDB" id="9810148at2"/>
<dbReference type="Gene3D" id="1.10.8.60">
    <property type="match status" value="1"/>
</dbReference>
<dbReference type="SUPFAM" id="SSF52540">
    <property type="entry name" value="P-loop containing nucleoside triphosphate hydrolases"/>
    <property type="match status" value="1"/>
</dbReference>
<keyword evidence="4 13" id="KW-0548">Nucleotidyltransferase</keyword>
<dbReference type="InterPro" id="IPR004622">
    <property type="entry name" value="DNA_pol_HolB"/>
</dbReference>
<dbReference type="InterPro" id="IPR012763">
    <property type="entry name" value="DNA_pol_III_sug/sutau_N"/>
</dbReference>
<keyword evidence="6" id="KW-0479">Metal-binding</keyword>
<dbReference type="SMART" id="SM00382">
    <property type="entry name" value="AAA"/>
    <property type="match status" value="1"/>
</dbReference>
<evidence type="ECO:0000256" key="4">
    <source>
        <dbReference type="ARBA" id="ARBA00022695"/>
    </source>
</evidence>
<dbReference type="GO" id="GO:0008408">
    <property type="term" value="F:3'-5' exonuclease activity"/>
    <property type="evidence" value="ECO:0007669"/>
    <property type="project" value="InterPro"/>
</dbReference>
<dbReference type="InterPro" id="IPR045085">
    <property type="entry name" value="HLD_clamp_pol_III_gamma_tau"/>
</dbReference>
<dbReference type="FunFam" id="3.40.50.300:FF:000014">
    <property type="entry name" value="DNA polymerase III subunit gamma/tau"/>
    <property type="match status" value="1"/>
</dbReference>
<dbReference type="GO" id="GO:0005524">
    <property type="term" value="F:ATP binding"/>
    <property type="evidence" value="ECO:0007669"/>
    <property type="project" value="UniProtKB-KW"/>
</dbReference>
<keyword evidence="8" id="KW-0862">Zinc</keyword>
<dbReference type="GO" id="GO:0003677">
    <property type="term" value="F:DNA binding"/>
    <property type="evidence" value="ECO:0007669"/>
    <property type="project" value="InterPro"/>
</dbReference>
<dbReference type="InterPro" id="IPR003593">
    <property type="entry name" value="AAA+_ATPase"/>
</dbReference>
<keyword evidence="7" id="KW-0547">Nucleotide-binding</keyword>
<dbReference type="NCBIfam" id="NF004046">
    <property type="entry name" value="PRK05563.1"/>
    <property type="match status" value="1"/>
</dbReference>
<evidence type="ECO:0000313" key="14">
    <source>
        <dbReference type="Proteomes" id="UP000260025"/>
    </source>
</evidence>
<keyword evidence="10" id="KW-0239">DNA-directed DNA polymerase</keyword>
<dbReference type="EC" id="2.7.7.7" evidence="2"/>
<dbReference type="Gene3D" id="3.40.50.300">
    <property type="entry name" value="P-loop containing nucleotide triphosphate hydrolases"/>
    <property type="match status" value="1"/>
</dbReference>
<feature type="domain" description="AAA+ ATPase" evidence="12">
    <location>
        <begin position="37"/>
        <end position="178"/>
    </location>
</feature>
<evidence type="ECO:0000256" key="8">
    <source>
        <dbReference type="ARBA" id="ARBA00022833"/>
    </source>
</evidence>
<accession>A0A3E2VJD9</accession>
<dbReference type="Pfam" id="PF22608">
    <property type="entry name" value="DNAX_ATPase_lid"/>
    <property type="match status" value="1"/>
</dbReference>
<evidence type="ECO:0000256" key="10">
    <source>
        <dbReference type="ARBA" id="ARBA00022932"/>
    </source>
</evidence>
<dbReference type="SUPFAM" id="SSF48019">
    <property type="entry name" value="post-AAA+ oligomerization domain-like"/>
    <property type="match status" value="1"/>
</dbReference>
<proteinExistence type="inferred from homology"/>
<dbReference type="CDD" id="cd00009">
    <property type="entry name" value="AAA"/>
    <property type="match status" value="1"/>
</dbReference>
<keyword evidence="5" id="KW-0235">DNA replication</keyword>
<dbReference type="NCBIfam" id="TIGR02397">
    <property type="entry name" value="dnaX_nterm"/>
    <property type="match status" value="1"/>
</dbReference>
<evidence type="ECO:0000256" key="2">
    <source>
        <dbReference type="ARBA" id="ARBA00012417"/>
    </source>
</evidence>
<dbReference type="CDD" id="cd18137">
    <property type="entry name" value="HLD_clamp_pol_III_gamma_tau"/>
    <property type="match status" value="1"/>
</dbReference>
<comment type="caution">
    <text evidence="13">The sequence shown here is derived from an EMBL/GenBank/DDBJ whole genome shotgun (WGS) entry which is preliminary data.</text>
</comment>
<dbReference type="AlphaFoldDB" id="A0A3E2VJD9"/>
<dbReference type="InterPro" id="IPR008921">
    <property type="entry name" value="DNA_pol3_clamp-load_cplx_C"/>
</dbReference>
<name>A0A3E2VJD9_CLOIN</name>
<comment type="catalytic activity">
    <reaction evidence="11">
        <text>DNA(n) + a 2'-deoxyribonucleoside 5'-triphosphate = DNA(n+1) + diphosphate</text>
        <dbReference type="Rhea" id="RHEA:22508"/>
        <dbReference type="Rhea" id="RHEA-COMP:17339"/>
        <dbReference type="Rhea" id="RHEA-COMP:17340"/>
        <dbReference type="ChEBI" id="CHEBI:33019"/>
        <dbReference type="ChEBI" id="CHEBI:61560"/>
        <dbReference type="ChEBI" id="CHEBI:173112"/>
        <dbReference type="EC" id="2.7.7.7"/>
    </reaction>
</comment>
<evidence type="ECO:0000256" key="11">
    <source>
        <dbReference type="ARBA" id="ARBA00049244"/>
    </source>
</evidence>
<dbReference type="Proteomes" id="UP000260025">
    <property type="component" value="Unassembled WGS sequence"/>
</dbReference>
<dbReference type="InterPro" id="IPR050238">
    <property type="entry name" value="DNA_Rep/Repair_Clamp_Loader"/>
</dbReference>